<organism evidence="2 3">
    <name type="scientific">Microbacterium istanbulense</name>
    <dbReference type="NCBI Taxonomy" id="3122049"/>
    <lineage>
        <taxon>Bacteria</taxon>
        <taxon>Bacillati</taxon>
        <taxon>Actinomycetota</taxon>
        <taxon>Actinomycetes</taxon>
        <taxon>Micrococcales</taxon>
        <taxon>Microbacteriaceae</taxon>
        <taxon>Microbacterium</taxon>
    </lineage>
</organism>
<dbReference type="InterPro" id="IPR036390">
    <property type="entry name" value="WH_DNA-bd_sf"/>
</dbReference>
<dbReference type="EMBL" id="JBBDGN010000001">
    <property type="protein sequence ID" value="MEJ1090520.1"/>
    <property type="molecule type" value="Genomic_DNA"/>
</dbReference>
<evidence type="ECO:0000313" key="3">
    <source>
        <dbReference type="Proteomes" id="UP001366085"/>
    </source>
</evidence>
<dbReference type="Gene3D" id="1.10.10.10">
    <property type="entry name" value="Winged helix-like DNA-binding domain superfamily/Winged helix DNA-binding domain"/>
    <property type="match status" value="1"/>
</dbReference>
<reference evidence="2 3" key="1">
    <citation type="submission" date="2024-02" db="EMBL/GenBank/DDBJ databases">
        <authorList>
            <person name="Saticioglu I.B."/>
        </authorList>
    </citation>
    <scope>NUCLEOTIDE SEQUENCE [LARGE SCALE GENOMIC DNA]</scope>
    <source>
        <strain evidence="2 3">Mu-43</strain>
    </source>
</reference>
<evidence type="ECO:0008006" key="4">
    <source>
        <dbReference type="Google" id="ProtNLM"/>
    </source>
</evidence>
<name>A0ABU8LHM8_9MICO</name>
<feature type="compositionally biased region" description="Basic residues" evidence="1">
    <location>
        <begin position="142"/>
        <end position="154"/>
    </location>
</feature>
<dbReference type="RefSeq" id="WP_337316955.1">
    <property type="nucleotide sequence ID" value="NZ_JBBDGN010000001.1"/>
</dbReference>
<keyword evidence="3" id="KW-1185">Reference proteome</keyword>
<protein>
    <recommendedName>
        <fullName evidence="4">DNA-binding transcriptional regulator, MarR family</fullName>
    </recommendedName>
</protein>
<proteinExistence type="predicted"/>
<accession>A0ABU8LHM8</accession>
<evidence type="ECO:0000313" key="2">
    <source>
        <dbReference type="EMBL" id="MEJ1090520.1"/>
    </source>
</evidence>
<comment type="caution">
    <text evidence="2">The sequence shown here is derived from an EMBL/GenBank/DDBJ whole genome shotgun (WGS) entry which is preliminary data.</text>
</comment>
<dbReference type="Proteomes" id="UP001366085">
    <property type="component" value="Unassembled WGS sequence"/>
</dbReference>
<feature type="region of interest" description="Disordered" evidence="1">
    <location>
        <begin position="129"/>
        <end position="217"/>
    </location>
</feature>
<dbReference type="InterPro" id="IPR036388">
    <property type="entry name" value="WH-like_DNA-bd_sf"/>
</dbReference>
<evidence type="ECO:0000256" key="1">
    <source>
        <dbReference type="SAM" id="MobiDB-lite"/>
    </source>
</evidence>
<dbReference type="SUPFAM" id="SSF46785">
    <property type="entry name" value="Winged helix' DNA-binding domain"/>
    <property type="match status" value="1"/>
</dbReference>
<feature type="compositionally biased region" description="Basic residues" evidence="1">
    <location>
        <begin position="162"/>
        <end position="173"/>
    </location>
</feature>
<sequence>MNTDSTPENTRPFGSWVTAVDRLLEAEFATLFADEGVTRRDWRLLNRIDGTVPSPRLPRSPKLRTLQLHGWIERTADGWALTDAGRLAKERLGAAVEEIRARVASAVSPEEYQAMTASLEKIAREFGWQEGQKLPRPQRGPRGIHRHGHHGHGHHGQDHHDHPHGHDHHHGHDGHHPFGPRHGWGPRGFGRGRPAFAHDDRHPATDAPCGHHARDAR</sequence>
<gene>
    <name evidence="2" type="ORF">WDU93_02345</name>
</gene>